<dbReference type="Proteomes" id="UP000441032">
    <property type="component" value="Unassembled WGS sequence"/>
</dbReference>
<evidence type="ECO:0000313" key="2">
    <source>
        <dbReference type="Proteomes" id="UP000441032"/>
    </source>
</evidence>
<dbReference type="AlphaFoldDB" id="A0A7X2HQA2"/>
<dbReference type="RefSeq" id="WP_154207500.1">
    <property type="nucleotide sequence ID" value="NZ_WJYN01000006.1"/>
</dbReference>
<evidence type="ECO:0000313" key="1">
    <source>
        <dbReference type="EMBL" id="MRT00185.1"/>
    </source>
</evidence>
<dbReference type="EMBL" id="WJYN01000006">
    <property type="protein sequence ID" value="MRT00185.1"/>
    <property type="molecule type" value="Genomic_DNA"/>
</dbReference>
<name>A0A7X2HQA2_RALPI</name>
<sequence>MQTGTDESGAPIYTTQAVTHTATRSGYDAAGNVTDYRITDSSGVTETFSTSYTKFEGYGIGLPIKSGWAYSKKFERRPKHLRSSLDKLAKSIRM</sequence>
<protein>
    <submittedName>
        <fullName evidence="1">Uncharacterized protein</fullName>
    </submittedName>
</protein>
<accession>A0A7X2HQA2</accession>
<reference evidence="1 2" key="1">
    <citation type="submission" date="2019-11" db="EMBL/GenBank/DDBJ databases">
        <title>Phenotypic characterization of an OXA-22 and OXA-60 co-producing Ralstonia pickettii clinical strain.</title>
        <authorList>
            <person name="He F."/>
        </authorList>
    </citation>
    <scope>NUCLEOTIDE SEQUENCE [LARGE SCALE GENOMIC DNA]</scope>
    <source>
        <strain evidence="1 2">PSLESD1</strain>
    </source>
</reference>
<comment type="caution">
    <text evidence="1">The sequence shown here is derived from an EMBL/GenBank/DDBJ whole genome shotgun (WGS) entry which is preliminary data.</text>
</comment>
<organism evidence="1 2">
    <name type="scientific">Ralstonia pickettii</name>
    <name type="common">Burkholderia pickettii</name>
    <dbReference type="NCBI Taxonomy" id="329"/>
    <lineage>
        <taxon>Bacteria</taxon>
        <taxon>Pseudomonadati</taxon>
        <taxon>Pseudomonadota</taxon>
        <taxon>Betaproteobacteria</taxon>
        <taxon>Burkholderiales</taxon>
        <taxon>Burkholderiaceae</taxon>
        <taxon>Ralstonia</taxon>
    </lineage>
</organism>
<gene>
    <name evidence="1" type="ORF">GJQ57_16205</name>
</gene>
<proteinExistence type="predicted"/>